<dbReference type="InterPro" id="IPR027417">
    <property type="entry name" value="P-loop_NTPase"/>
</dbReference>
<dbReference type="PANTHER" id="PTHR42788:SF13">
    <property type="entry name" value="ALIPHATIC SULFONATES IMPORT ATP-BINDING PROTEIN SSUB"/>
    <property type="match status" value="1"/>
</dbReference>
<protein>
    <submittedName>
        <fullName evidence="5">ABC transporter family protein</fullName>
    </submittedName>
</protein>
<name>A0A091A4J4_PAEMA</name>
<keyword evidence="6" id="KW-1185">Reference proteome</keyword>
<dbReference type="EMBL" id="JMQA01000012">
    <property type="protein sequence ID" value="KFN11211.1"/>
    <property type="molecule type" value="Genomic_DNA"/>
</dbReference>
<dbReference type="GO" id="GO:0016887">
    <property type="term" value="F:ATP hydrolysis activity"/>
    <property type="evidence" value="ECO:0007669"/>
    <property type="project" value="InterPro"/>
</dbReference>
<organism evidence="5 6">
    <name type="scientific">Paenibacillus macerans</name>
    <name type="common">Bacillus macerans</name>
    <dbReference type="NCBI Taxonomy" id="44252"/>
    <lineage>
        <taxon>Bacteria</taxon>
        <taxon>Bacillati</taxon>
        <taxon>Bacillota</taxon>
        <taxon>Bacilli</taxon>
        <taxon>Bacillales</taxon>
        <taxon>Paenibacillaceae</taxon>
        <taxon>Paenibacillus</taxon>
    </lineage>
</organism>
<dbReference type="InterPro" id="IPR003439">
    <property type="entry name" value="ABC_transporter-like_ATP-bd"/>
</dbReference>
<dbReference type="RefSeq" id="WP_036620570.1">
    <property type="nucleotide sequence ID" value="NZ_BGML01000005.1"/>
</dbReference>
<evidence type="ECO:0000256" key="1">
    <source>
        <dbReference type="ARBA" id="ARBA00022448"/>
    </source>
</evidence>
<proteinExistence type="predicted"/>
<dbReference type="GO" id="GO:0005524">
    <property type="term" value="F:ATP binding"/>
    <property type="evidence" value="ECO:0007669"/>
    <property type="project" value="UniProtKB-KW"/>
</dbReference>
<gene>
    <name evidence="5" type="ORF">DJ90_2353</name>
</gene>
<dbReference type="InterPro" id="IPR050166">
    <property type="entry name" value="ABC_transporter_ATP-bind"/>
</dbReference>
<evidence type="ECO:0000313" key="5">
    <source>
        <dbReference type="EMBL" id="KFN11211.1"/>
    </source>
</evidence>
<dbReference type="PATRIC" id="fig|44252.3.peg.698"/>
<sequence>MSSSRNNNGLCVKELEVEYKSGELALGRVDFTLPEHGIYTILGPSGSGKSTLLRAVSGLLPEYRGELLFNGQSLRGQDVLIGLVPQNYGLLPWKTVKANIRVAMKIANPKGQDRQAQEAQIDRWLSAMGIQELAERYPLSLSGGQQQRVAIARAFAIVPSILLLDEPFSALDAMTRETLQQLFLEHWQANPATALFVTHDVDEAILLGQKIIVLPSSKSEAPEMIDNEAVFGLEHGEKRASDAFFTQIKRIRKVMQEKW</sequence>
<dbReference type="InterPro" id="IPR017871">
    <property type="entry name" value="ABC_transporter-like_CS"/>
</dbReference>
<dbReference type="PROSITE" id="PS00211">
    <property type="entry name" value="ABC_TRANSPORTER_1"/>
    <property type="match status" value="1"/>
</dbReference>
<evidence type="ECO:0000313" key="6">
    <source>
        <dbReference type="Proteomes" id="UP000029278"/>
    </source>
</evidence>
<reference evidence="5 6" key="1">
    <citation type="submission" date="2014-04" db="EMBL/GenBank/DDBJ databases">
        <authorList>
            <person name="Bishop-Lilly K.A."/>
            <person name="Broomall S.M."/>
            <person name="Chain P.S."/>
            <person name="Chertkov O."/>
            <person name="Coyne S.R."/>
            <person name="Daligault H.E."/>
            <person name="Davenport K.W."/>
            <person name="Erkkila T."/>
            <person name="Frey K.G."/>
            <person name="Gibbons H.S."/>
            <person name="Gu W."/>
            <person name="Jaissle J."/>
            <person name="Johnson S.L."/>
            <person name="Koroleva G.I."/>
            <person name="Ladner J.T."/>
            <person name="Lo C.-C."/>
            <person name="Minogue T.D."/>
            <person name="Munk C."/>
            <person name="Palacios G.F."/>
            <person name="Redden C.L."/>
            <person name="Rosenzweig C.N."/>
            <person name="Scholz M.B."/>
            <person name="Teshima H."/>
            <person name="Xu Y."/>
        </authorList>
    </citation>
    <scope>NUCLEOTIDE SEQUENCE [LARGE SCALE GENOMIC DNA]</scope>
    <source>
        <strain evidence="5 6">8244</strain>
    </source>
</reference>
<keyword evidence="2" id="KW-0547">Nucleotide-binding</keyword>
<dbReference type="PANTHER" id="PTHR42788">
    <property type="entry name" value="TAURINE IMPORT ATP-BINDING PROTEIN-RELATED"/>
    <property type="match status" value="1"/>
</dbReference>
<dbReference type="Pfam" id="PF00005">
    <property type="entry name" value="ABC_tran"/>
    <property type="match status" value="1"/>
</dbReference>
<dbReference type="GeneID" id="77011996"/>
<dbReference type="SUPFAM" id="SSF52540">
    <property type="entry name" value="P-loop containing nucleoside triphosphate hydrolases"/>
    <property type="match status" value="1"/>
</dbReference>
<dbReference type="Proteomes" id="UP000029278">
    <property type="component" value="Unassembled WGS sequence"/>
</dbReference>
<accession>A0A091A4J4</accession>
<dbReference type="SMART" id="SM00382">
    <property type="entry name" value="AAA"/>
    <property type="match status" value="1"/>
</dbReference>
<dbReference type="Gene3D" id="3.40.50.300">
    <property type="entry name" value="P-loop containing nucleotide triphosphate hydrolases"/>
    <property type="match status" value="1"/>
</dbReference>
<dbReference type="OrthoDB" id="9802264at2"/>
<keyword evidence="1" id="KW-0813">Transport</keyword>
<dbReference type="PROSITE" id="PS50893">
    <property type="entry name" value="ABC_TRANSPORTER_2"/>
    <property type="match status" value="1"/>
</dbReference>
<feature type="domain" description="ABC transporter" evidence="4">
    <location>
        <begin position="10"/>
        <end position="241"/>
    </location>
</feature>
<keyword evidence="3" id="KW-0067">ATP-binding</keyword>
<comment type="caution">
    <text evidence="5">The sequence shown here is derived from an EMBL/GenBank/DDBJ whole genome shotgun (WGS) entry which is preliminary data.</text>
</comment>
<dbReference type="STRING" id="44252.DJ90_2353"/>
<evidence type="ECO:0000256" key="2">
    <source>
        <dbReference type="ARBA" id="ARBA00022741"/>
    </source>
</evidence>
<evidence type="ECO:0000259" key="4">
    <source>
        <dbReference type="PROSITE" id="PS50893"/>
    </source>
</evidence>
<dbReference type="InterPro" id="IPR003593">
    <property type="entry name" value="AAA+_ATPase"/>
</dbReference>
<dbReference type="HOGENOM" id="CLU_000604_1_22_9"/>
<evidence type="ECO:0000256" key="3">
    <source>
        <dbReference type="ARBA" id="ARBA00022840"/>
    </source>
</evidence>
<dbReference type="AlphaFoldDB" id="A0A091A4J4"/>